<dbReference type="STRING" id="37360.A0A0G4IJJ6"/>
<evidence type="ECO:0000256" key="3">
    <source>
        <dbReference type="ARBA" id="ARBA00023180"/>
    </source>
</evidence>
<dbReference type="EMBL" id="OVEO01000014">
    <property type="protein sequence ID" value="SPR00288.1"/>
    <property type="molecule type" value="Genomic_DNA"/>
</dbReference>
<dbReference type="Gene3D" id="1.25.40.10">
    <property type="entry name" value="Tetratricopeptide repeat domain"/>
    <property type="match status" value="1"/>
</dbReference>
<dbReference type="Pfam" id="PF04577">
    <property type="entry name" value="Glyco_transf_61"/>
    <property type="match status" value="1"/>
</dbReference>
<dbReference type="PROSITE" id="PS50005">
    <property type="entry name" value="TPR"/>
    <property type="match status" value="1"/>
</dbReference>
<evidence type="ECO:0000256" key="1">
    <source>
        <dbReference type="ARBA" id="ARBA00022676"/>
    </source>
</evidence>
<evidence type="ECO:0000313" key="7">
    <source>
        <dbReference type="EMBL" id="SPR00288.1"/>
    </source>
</evidence>
<dbReference type="EMBL" id="CDSF01000024">
    <property type="protein sequence ID" value="CEO95411.1"/>
    <property type="molecule type" value="Genomic_DNA"/>
</dbReference>
<reference evidence="6 8" key="1">
    <citation type="submission" date="2015-02" db="EMBL/GenBank/DDBJ databases">
        <authorList>
            <person name="Chooi Y.-H."/>
        </authorList>
    </citation>
    <scope>NUCLEOTIDE SEQUENCE [LARGE SCALE GENOMIC DNA]</scope>
    <source>
        <strain evidence="6">E3</strain>
    </source>
</reference>
<evidence type="ECO:0000313" key="8">
    <source>
        <dbReference type="Proteomes" id="UP000039324"/>
    </source>
</evidence>
<dbReference type="InterPro" id="IPR019734">
    <property type="entry name" value="TPR_rpt"/>
</dbReference>
<dbReference type="OrthoDB" id="2102136at2759"/>
<keyword evidence="1" id="KW-0328">Glycosyltransferase</keyword>
<reference evidence="7 9" key="2">
    <citation type="submission" date="2018-03" db="EMBL/GenBank/DDBJ databases">
        <authorList>
            <person name="Fogelqvist J."/>
        </authorList>
    </citation>
    <scope>NUCLEOTIDE SEQUENCE [LARGE SCALE GENOMIC DNA]</scope>
</reference>
<dbReference type="OMA" id="SHETHMA"/>
<name>A0A0G4IJJ6_PLABS</name>
<keyword evidence="2" id="KW-0808">Transferase</keyword>
<dbReference type="PANTHER" id="PTHR20961">
    <property type="entry name" value="GLYCOSYLTRANSFERASE"/>
    <property type="match status" value="1"/>
</dbReference>
<evidence type="ECO:0000313" key="6">
    <source>
        <dbReference type="EMBL" id="CEO95411.1"/>
    </source>
</evidence>
<dbReference type="GO" id="GO:0016757">
    <property type="term" value="F:glycosyltransferase activity"/>
    <property type="evidence" value="ECO:0007669"/>
    <property type="project" value="UniProtKB-KW"/>
</dbReference>
<keyword evidence="4" id="KW-0802">TPR repeat</keyword>
<evidence type="ECO:0000313" key="9">
    <source>
        <dbReference type="Proteomes" id="UP000290189"/>
    </source>
</evidence>
<feature type="domain" description="Glycosyltransferase 61 catalytic" evidence="5">
    <location>
        <begin position="400"/>
        <end position="607"/>
    </location>
</feature>
<dbReference type="AlphaFoldDB" id="A0A0G4IJJ6"/>
<dbReference type="SMART" id="SM00028">
    <property type="entry name" value="TPR"/>
    <property type="match status" value="3"/>
</dbReference>
<dbReference type="InterPro" id="IPR011990">
    <property type="entry name" value="TPR-like_helical_dom_sf"/>
</dbReference>
<dbReference type="SUPFAM" id="SSF48452">
    <property type="entry name" value="TPR-like"/>
    <property type="match status" value="1"/>
</dbReference>
<dbReference type="Proteomes" id="UP000290189">
    <property type="component" value="Unassembled WGS sequence"/>
</dbReference>
<keyword evidence="8" id="KW-1185">Reference proteome</keyword>
<dbReference type="Pfam" id="PF13181">
    <property type="entry name" value="TPR_8"/>
    <property type="match status" value="1"/>
</dbReference>
<proteinExistence type="predicted"/>
<geneLocation type="mitochondrion" evidence="7"/>
<dbReference type="InterPro" id="IPR007657">
    <property type="entry name" value="Glycosyltransferase_61"/>
</dbReference>
<gene>
    <name evidence="6" type="ORF">PBRA_004137</name>
    <name evidence="7" type="ORF">PLBR_LOCUS7503</name>
</gene>
<organism evidence="6 8">
    <name type="scientific">Plasmodiophora brassicae</name>
    <name type="common">Clubroot disease agent</name>
    <dbReference type="NCBI Taxonomy" id="37360"/>
    <lineage>
        <taxon>Eukaryota</taxon>
        <taxon>Sar</taxon>
        <taxon>Rhizaria</taxon>
        <taxon>Endomyxa</taxon>
        <taxon>Phytomyxea</taxon>
        <taxon>Plasmodiophorida</taxon>
        <taxon>Plasmodiophoridae</taxon>
        <taxon>Plasmodiophora</taxon>
    </lineage>
</organism>
<protein>
    <recommendedName>
        <fullName evidence="5">Glycosyltransferase 61 catalytic domain-containing protein</fullName>
    </recommendedName>
</protein>
<evidence type="ECO:0000259" key="5">
    <source>
        <dbReference type="Pfam" id="PF04577"/>
    </source>
</evidence>
<keyword evidence="3" id="KW-0325">Glycoprotein</keyword>
<evidence type="ECO:0000256" key="2">
    <source>
        <dbReference type="ARBA" id="ARBA00022679"/>
    </source>
</evidence>
<feature type="repeat" description="TPR" evidence="4">
    <location>
        <begin position="80"/>
        <end position="113"/>
    </location>
</feature>
<keyword evidence="7" id="KW-0496">Mitochondrion</keyword>
<sequence>MVICPNRHGARPGSMMGVSSARSRLAIVIGLIAIAIRSTSPEPVSAYDLYQKALSAFEAGDFRTTVESFSLLKEMVPNVKEVVYNLAMAYMLQGDMEKCIATYREGIQRFPNDGQMYAHMCRSIAQRLNSRSGMGASSLTNLDIIDVCRRAVDLMPQDDPEPLELLGSTLTLLHMFDEGVAVLEMWLDRFHSIAPADRVAGVRSNLALSLLRNGKYERAWKVAEKAMRTHDGTSTIAAAASVRSIGWPVDPIGWDLTRRSLQRVVADLSIRDPRICPSGQWRLALNWSEEAAVTPSSLTVDLLNPGTAMETYGDPDDPVFVGDPLPKYPRFYHERFIYLLRLDDAFMAGPGVIHANCVLYSGCHHVNVDLQAFPKADPSVQIVDVEHPVATIIQHQLVNYYHFVMEAFPKMLMLVEHVLSLPEHADCRLLVPPKGFSRVIDTALAMSEFDGIRDRLLRYPLPATHVRYHFRAGLYAVDWLHPEDDQHGSLARNVWGVFSPPRQAILRTQSFFHEALRKRGRLPDRSGTDDEIVYVSRPYGKGVRAFPNEDQFVSFLKQRFGRRLRVHLGDEALLDQVAMFANAKVVVGSHGAGLANFVFTQPGAVMIIFPMRPHVEFCFGHLATALGARHYVVSEIPGAFYYGNFPPITQKHMEVVARTIDTAFDTINGAQGNPVERAEL</sequence>
<dbReference type="Proteomes" id="UP000039324">
    <property type="component" value="Unassembled WGS sequence"/>
</dbReference>
<accession>A0A0G4IJJ6</accession>
<evidence type="ECO:0000256" key="4">
    <source>
        <dbReference type="PROSITE-ProRule" id="PRU00339"/>
    </source>
</evidence>
<dbReference type="InterPro" id="IPR049625">
    <property type="entry name" value="Glyco_transf_61_cat"/>
</dbReference>